<evidence type="ECO:0000313" key="4">
    <source>
        <dbReference type="Proteomes" id="UP001215151"/>
    </source>
</evidence>
<proteinExistence type="predicted"/>
<keyword evidence="1" id="KW-1133">Transmembrane helix</keyword>
<reference evidence="3" key="1">
    <citation type="submission" date="2022-11" db="EMBL/GenBank/DDBJ databases">
        <title>Genome Sequence of Cubamyces cubensis.</title>
        <authorList>
            <person name="Buettner E."/>
        </authorList>
    </citation>
    <scope>NUCLEOTIDE SEQUENCE</scope>
    <source>
        <strain evidence="3">MPL-01</strain>
    </source>
</reference>
<evidence type="ECO:0000256" key="1">
    <source>
        <dbReference type="SAM" id="Phobius"/>
    </source>
</evidence>
<comment type="caution">
    <text evidence="3">The sequence shown here is derived from an EMBL/GenBank/DDBJ whole genome shotgun (WGS) entry which is preliminary data.</text>
</comment>
<name>A0AAD7TV16_9APHY</name>
<dbReference type="AlphaFoldDB" id="A0AAD7TV16"/>
<dbReference type="Pfam" id="PF20151">
    <property type="entry name" value="DUF6533"/>
    <property type="match status" value="1"/>
</dbReference>
<accession>A0AAD7TV16</accession>
<sequence>MSSQGPEFVDIVRLTLLGNRLELAMICVLCYDYVITFGQEVRCIWMRKKTGATVLYLFIRYVCLVSYCILPAVTYILTLNVERSGFCTLIGRMQVITELIAFIPLGAFSAMRALALSGMNCKLAALVFILACGPFAVNIWLYSENGVHAVTLPVIGCTDTVHSGVTVARSCVIASDMLVIAITWWHAASGIGMTWRSGGMPGGRPSLVKAMVLHGTVYFVTLLILNVLHLTFTLMSELIAAEQTASLIQLFTDPLTIIITCRFLLSLQSANMELTGENTGAECDTLRFASLVIGSMGGVIDAGLDGGVAEEDSLSTPAEVSEGDTPSVGADPGRCCERGLL</sequence>
<feature type="transmembrane region" description="Helical" evidence="1">
    <location>
        <begin position="123"/>
        <end position="143"/>
    </location>
</feature>
<organism evidence="3 4">
    <name type="scientific">Trametes cubensis</name>
    <dbReference type="NCBI Taxonomy" id="1111947"/>
    <lineage>
        <taxon>Eukaryota</taxon>
        <taxon>Fungi</taxon>
        <taxon>Dikarya</taxon>
        <taxon>Basidiomycota</taxon>
        <taxon>Agaricomycotina</taxon>
        <taxon>Agaricomycetes</taxon>
        <taxon>Polyporales</taxon>
        <taxon>Polyporaceae</taxon>
        <taxon>Trametes</taxon>
    </lineage>
</organism>
<dbReference type="EMBL" id="JAPEVG010000098">
    <property type="protein sequence ID" value="KAJ8483198.1"/>
    <property type="molecule type" value="Genomic_DNA"/>
</dbReference>
<feature type="transmembrane region" description="Helical" evidence="1">
    <location>
        <begin position="23"/>
        <end position="45"/>
    </location>
</feature>
<keyword evidence="1" id="KW-0472">Membrane</keyword>
<evidence type="ECO:0000259" key="2">
    <source>
        <dbReference type="Pfam" id="PF20151"/>
    </source>
</evidence>
<gene>
    <name evidence="3" type="ORF">ONZ51_g4852</name>
</gene>
<feature type="domain" description="DUF6533" evidence="2">
    <location>
        <begin position="23"/>
        <end position="64"/>
    </location>
</feature>
<keyword evidence="4" id="KW-1185">Reference proteome</keyword>
<keyword evidence="1" id="KW-0812">Transmembrane</keyword>
<feature type="transmembrane region" description="Helical" evidence="1">
    <location>
        <begin position="57"/>
        <end position="77"/>
    </location>
</feature>
<feature type="transmembrane region" description="Helical" evidence="1">
    <location>
        <begin position="216"/>
        <end position="235"/>
    </location>
</feature>
<dbReference type="InterPro" id="IPR045340">
    <property type="entry name" value="DUF6533"/>
</dbReference>
<dbReference type="Proteomes" id="UP001215151">
    <property type="component" value="Unassembled WGS sequence"/>
</dbReference>
<protein>
    <recommendedName>
        <fullName evidence="2">DUF6533 domain-containing protein</fullName>
    </recommendedName>
</protein>
<feature type="transmembrane region" description="Helical" evidence="1">
    <location>
        <begin position="89"/>
        <end position="111"/>
    </location>
</feature>
<evidence type="ECO:0000313" key="3">
    <source>
        <dbReference type="EMBL" id="KAJ8483198.1"/>
    </source>
</evidence>